<protein>
    <submittedName>
        <fullName evidence="6">Protein kinase domain-containing protein</fullName>
    </submittedName>
</protein>
<dbReference type="InterPro" id="IPR026906">
    <property type="entry name" value="LRR_5"/>
</dbReference>
<keyword evidence="3" id="KW-0472">Membrane</keyword>
<evidence type="ECO:0000313" key="6">
    <source>
        <dbReference type="WBParaSite" id="TCNE_0000887301-mRNA-1"/>
    </source>
</evidence>
<evidence type="ECO:0000313" key="5">
    <source>
        <dbReference type="Proteomes" id="UP000050794"/>
    </source>
</evidence>
<proteinExistence type="predicted"/>
<evidence type="ECO:0000313" key="4">
    <source>
        <dbReference type="EMBL" id="VDM40194.1"/>
    </source>
</evidence>
<feature type="region of interest" description="Disordered" evidence="2">
    <location>
        <begin position="797"/>
        <end position="821"/>
    </location>
</feature>
<dbReference type="SUPFAM" id="SSF52058">
    <property type="entry name" value="L domain-like"/>
    <property type="match status" value="2"/>
</dbReference>
<dbReference type="Gene3D" id="3.80.10.10">
    <property type="entry name" value="Ribonuclease Inhibitor"/>
    <property type="match status" value="2"/>
</dbReference>
<keyword evidence="3" id="KW-1133">Transmembrane helix</keyword>
<dbReference type="PANTHER" id="PTHR24373:SF387">
    <property type="entry name" value="LEUCINE-RICH REPEATS AND IMMUNOGLOBULIN-LIKE DOMAINS PROTEIN SMA-10"/>
    <property type="match status" value="1"/>
</dbReference>
<reference evidence="4 5" key="2">
    <citation type="submission" date="2018-11" db="EMBL/GenBank/DDBJ databases">
        <authorList>
            <consortium name="Pathogen Informatics"/>
        </authorList>
    </citation>
    <scope>NUCLEOTIDE SEQUENCE [LARGE SCALE GENOMIC DNA]</scope>
</reference>
<dbReference type="InterPro" id="IPR032675">
    <property type="entry name" value="LRR_dom_sf"/>
</dbReference>
<keyword evidence="5" id="KW-1185">Reference proteome</keyword>
<dbReference type="InterPro" id="IPR050328">
    <property type="entry name" value="Dev_Immune_Receptor"/>
</dbReference>
<dbReference type="GO" id="GO:0005615">
    <property type="term" value="C:extracellular space"/>
    <property type="evidence" value="ECO:0007669"/>
    <property type="project" value="TreeGrafter"/>
</dbReference>
<dbReference type="GO" id="GO:0031012">
    <property type="term" value="C:extracellular matrix"/>
    <property type="evidence" value="ECO:0007669"/>
    <property type="project" value="TreeGrafter"/>
</dbReference>
<reference evidence="6" key="1">
    <citation type="submission" date="2016-06" db="UniProtKB">
        <authorList>
            <consortium name="WormBaseParasite"/>
        </authorList>
    </citation>
    <scope>IDENTIFICATION</scope>
</reference>
<dbReference type="PANTHER" id="PTHR24373">
    <property type="entry name" value="SLIT RELATED LEUCINE-RICH REPEAT NEURONAL PROTEIN"/>
    <property type="match status" value="1"/>
</dbReference>
<gene>
    <name evidence="4" type="ORF">TCNE_LOCUS8873</name>
</gene>
<dbReference type="Proteomes" id="UP000050794">
    <property type="component" value="Unassembled WGS sequence"/>
</dbReference>
<feature type="compositionally biased region" description="Low complexity" evidence="2">
    <location>
        <begin position="797"/>
        <end position="807"/>
    </location>
</feature>
<evidence type="ECO:0000256" key="1">
    <source>
        <dbReference type="ARBA" id="ARBA00022729"/>
    </source>
</evidence>
<keyword evidence="1" id="KW-0732">Signal</keyword>
<dbReference type="AlphaFoldDB" id="A0A183UK53"/>
<keyword evidence="3" id="KW-0812">Transmembrane</keyword>
<feature type="transmembrane region" description="Helical" evidence="3">
    <location>
        <begin position="54"/>
        <end position="73"/>
    </location>
</feature>
<evidence type="ECO:0000256" key="2">
    <source>
        <dbReference type="SAM" id="MobiDB-lite"/>
    </source>
</evidence>
<dbReference type="WBParaSite" id="TCNE_0000887301-mRNA-1">
    <property type="protein sequence ID" value="TCNE_0000887301-mRNA-1"/>
    <property type="gene ID" value="TCNE_0000887301"/>
</dbReference>
<dbReference type="Pfam" id="PF13306">
    <property type="entry name" value="LRR_5"/>
    <property type="match status" value="3"/>
</dbReference>
<sequence length="821" mass="91758">MQVSIVSEDALNVSILVVSPSVKNKKRCSNCDGAKCIGGAKGALRTSNTATSRAAIGTIVCLLIVAVLALTFATCPLGCSCSEKSIICTRCEESLGSDSGSQLTLPPLNGFHFVHTLIVHTCDTLHIPNDTFDGIVFHQLIKFIAIREVLIEPWAFRGVLRSPHEFIIQETNLHRIPKNAFSGLTNLKHIWFRNATIGSIATKAFEHVSNVEYIYFRDSTIVQIENFAFSKIHDVENFFIRGNVHIRSMGSFVFAESQIRQMTFEEVRMTANELSFAGIDVRNLLMMRCRWRNKRVREAIRFRPQSIGHLHLTNSSVDRLVLAMFFNTTHIQLQSTHIGELASTSSLRLRNVRRVEIADSTIRQWNSNALHNANRVKLFEVINSHIGNMVERGARNAHIERMSFTRTSMDRIGSLAFEKSRIDTLTWTECHIGAVAQNAFTNMVVQTILFSTNKFVSMATNCFAEMVVTNFLIVSSQIAQIGSSPFANAEVNNLTIHNNEFVCGDLSTIFFRLKSPTLIVTNNIFGCDANDCETNALLLSDSGQRSMPWHFEHNSCIGDQTNVCVREREWTEGNVRCRARHEIVECVCIDDTLMGIMPSTNASVMLIGDCSRLHLNAVATSTVASLHIYRAEVLEVDSLPPLLKTLQIFHSKIENIAENAFAHLSLKRMEMIATHVATVKRHAFRRSTMHSFILRDSTIAHVEHGAFADSTINYFFAESCKFYSVGDMWSRTKNISISESFVADVRPLLQSHTFCFHDSMTACACVSDEFNEKNTCESRTVTCASGGRSWNEDACSESAQQSSSGRSTLMNRTPSKLAGNI</sequence>
<dbReference type="EMBL" id="UYWY01020018">
    <property type="protein sequence ID" value="VDM40194.1"/>
    <property type="molecule type" value="Genomic_DNA"/>
</dbReference>
<accession>A0A183UK53</accession>
<organism evidence="5 6">
    <name type="scientific">Toxocara canis</name>
    <name type="common">Canine roundworm</name>
    <dbReference type="NCBI Taxonomy" id="6265"/>
    <lineage>
        <taxon>Eukaryota</taxon>
        <taxon>Metazoa</taxon>
        <taxon>Ecdysozoa</taxon>
        <taxon>Nematoda</taxon>
        <taxon>Chromadorea</taxon>
        <taxon>Rhabditida</taxon>
        <taxon>Spirurina</taxon>
        <taxon>Ascaridomorpha</taxon>
        <taxon>Ascaridoidea</taxon>
        <taxon>Toxocaridae</taxon>
        <taxon>Toxocara</taxon>
    </lineage>
</organism>
<name>A0A183UK53_TOXCA</name>
<evidence type="ECO:0000256" key="3">
    <source>
        <dbReference type="SAM" id="Phobius"/>
    </source>
</evidence>